<dbReference type="Proteomes" id="UP000485058">
    <property type="component" value="Unassembled WGS sequence"/>
</dbReference>
<proteinExistence type="predicted"/>
<dbReference type="EMBL" id="BLLF01000823">
    <property type="protein sequence ID" value="GFH15235.1"/>
    <property type="molecule type" value="Genomic_DNA"/>
</dbReference>
<feature type="compositionally biased region" description="Basic residues" evidence="1">
    <location>
        <begin position="96"/>
        <end position="107"/>
    </location>
</feature>
<evidence type="ECO:0000256" key="1">
    <source>
        <dbReference type="SAM" id="MobiDB-lite"/>
    </source>
</evidence>
<feature type="compositionally biased region" description="Basic and acidic residues" evidence="1">
    <location>
        <begin position="72"/>
        <end position="84"/>
    </location>
</feature>
<name>A0A699Z137_HAELA</name>
<sequence length="107" mass="10692">MHGHMMRKPAGPGCALSVDGLPDVSPQQPGQLQAATLPGQPAGLRAAPAAPPTPPAVPSPTLGRAAGAAGDASKEEERDADGVRGGKQGACGPRKMWQRKSRAATGP</sequence>
<reference evidence="2 3" key="1">
    <citation type="submission" date="2020-02" db="EMBL/GenBank/DDBJ databases">
        <title>Draft genome sequence of Haematococcus lacustris strain NIES-144.</title>
        <authorList>
            <person name="Morimoto D."/>
            <person name="Nakagawa S."/>
            <person name="Yoshida T."/>
            <person name="Sawayama S."/>
        </authorList>
    </citation>
    <scope>NUCLEOTIDE SEQUENCE [LARGE SCALE GENOMIC DNA]</scope>
    <source>
        <strain evidence="2 3">NIES-144</strain>
    </source>
</reference>
<feature type="compositionally biased region" description="Polar residues" evidence="1">
    <location>
        <begin position="25"/>
        <end position="34"/>
    </location>
</feature>
<evidence type="ECO:0000313" key="3">
    <source>
        <dbReference type="Proteomes" id="UP000485058"/>
    </source>
</evidence>
<gene>
    <name evidence="2" type="ORF">HaLaN_11428</name>
</gene>
<dbReference type="AlphaFoldDB" id="A0A699Z137"/>
<protein>
    <submittedName>
        <fullName evidence="2">Uncharacterized protein</fullName>
    </submittedName>
</protein>
<organism evidence="2 3">
    <name type="scientific">Haematococcus lacustris</name>
    <name type="common">Green alga</name>
    <name type="synonym">Haematococcus pluvialis</name>
    <dbReference type="NCBI Taxonomy" id="44745"/>
    <lineage>
        <taxon>Eukaryota</taxon>
        <taxon>Viridiplantae</taxon>
        <taxon>Chlorophyta</taxon>
        <taxon>core chlorophytes</taxon>
        <taxon>Chlorophyceae</taxon>
        <taxon>CS clade</taxon>
        <taxon>Chlamydomonadales</taxon>
        <taxon>Haematococcaceae</taxon>
        <taxon>Haematococcus</taxon>
    </lineage>
</organism>
<keyword evidence="3" id="KW-1185">Reference proteome</keyword>
<accession>A0A699Z137</accession>
<feature type="region of interest" description="Disordered" evidence="1">
    <location>
        <begin position="1"/>
        <end position="107"/>
    </location>
</feature>
<feature type="compositionally biased region" description="Pro residues" evidence="1">
    <location>
        <begin position="49"/>
        <end position="58"/>
    </location>
</feature>
<comment type="caution">
    <text evidence="2">The sequence shown here is derived from an EMBL/GenBank/DDBJ whole genome shotgun (WGS) entry which is preliminary data.</text>
</comment>
<feature type="compositionally biased region" description="Low complexity" evidence="1">
    <location>
        <begin position="38"/>
        <end position="48"/>
    </location>
</feature>
<evidence type="ECO:0000313" key="2">
    <source>
        <dbReference type="EMBL" id="GFH15235.1"/>
    </source>
</evidence>